<protein>
    <submittedName>
        <fullName evidence="5">Gas vesicle synthesis protein GvpL/GvpF</fullName>
    </submittedName>
</protein>
<dbReference type="PANTHER" id="PTHR36852:SF1">
    <property type="entry name" value="PROTEIN GVPL 2"/>
    <property type="match status" value="1"/>
</dbReference>
<sequence length="272" mass="29428">MADEAGTYLYAVALDVGGPPPRELTGVAGEAVRTITRGGLAAYVSSVPLSEFGEEPLRQSMEDLGWLSRTARAHHRVVEAVSRAAPTAPVRLVTVYSGEKQVEDLLERRHDDFHAMLTGITGRDEWGVKVYAEAKAAAESPAKAAAEPPAPADVSAGPGTAYLKRRQANLRDRDDERRRAAASAEGIHQALTSFAVASRLHHTQDPQLSGHTEWMVLNGAYLVDHDRGAEFARLVRDLSGPGIEVELTGPWAPYSFTVLDDTPEEADPDEDR</sequence>
<evidence type="ECO:0000256" key="3">
    <source>
        <dbReference type="ARBA" id="ARBA00035643"/>
    </source>
</evidence>
<gene>
    <name evidence="5" type="ORF">SAMN05421505_11578</name>
</gene>
<dbReference type="GO" id="GO:0031412">
    <property type="term" value="P:gas vesicle organization"/>
    <property type="evidence" value="ECO:0007669"/>
    <property type="project" value="InterPro"/>
</dbReference>
<dbReference type="PANTHER" id="PTHR36852">
    <property type="entry name" value="PROTEIN GVPL 2"/>
    <property type="match status" value="1"/>
</dbReference>
<accession>A0A1G8C6R2</accession>
<reference evidence="5 6" key="1">
    <citation type="submission" date="2016-10" db="EMBL/GenBank/DDBJ databases">
        <authorList>
            <person name="de Groot N.N."/>
        </authorList>
    </citation>
    <scope>NUCLEOTIDE SEQUENCE [LARGE SCALE GENOMIC DNA]</scope>
    <source>
        <strain evidence="5 6">CPCC 201354</strain>
    </source>
</reference>
<dbReference type="Pfam" id="PF06386">
    <property type="entry name" value="GvpL_GvpF"/>
    <property type="match status" value="1"/>
</dbReference>
<feature type="region of interest" description="Disordered" evidence="4">
    <location>
        <begin position="140"/>
        <end position="159"/>
    </location>
</feature>
<evidence type="ECO:0000256" key="2">
    <source>
        <dbReference type="ARBA" id="ARBA00035108"/>
    </source>
</evidence>
<keyword evidence="6" id="KW-1185">Reference proteome</keyword>
<dbReference type="GO" id="GO:0031411">
    <property type="term" value="C:gas vesicle"/>
    <property type="evidence" value="ECO:0007669"/>
    <property type="project" value="UniProtKB-SubCell"/>
</dbReference>
<evidence type="ECO:0000313" key="6">
    <source>
        <dbReference type="Proteomes" id="UP000198923"/>
    </source>
</evidence>
<proteinExistence type="inferred from homology"/>
<evidence type="ECO:0000313" key="5">
    <source>
        <dbReference type="EMBL" id="SDH41052.1"/>
    </source>
</evidence>
<evidence type="ECO:0000256" key="4">
    <source>
        <dbReference type="SAM" id="MobiDB-lite"/>
    </source>
</evidence>
<comment type="similarity">
    <text evidence="3">Belongs to the gas vesicle GvpF/GvpL family.</text>
</comment>
<organism evidence="5 6">
    <name type="scientific">Sinosporangium album</name>
    <dbReference type="NCBI Taxonomy" id="504805"/>
    <lineage>
        <taxon>Bacteria</taxon>
        <taxon>Bacillati</taxon>
        <taxon>Actinomycetota</taxon>
        <taxon>Actinomycetes</taxon>
        <taxon>Streptosporangiales</taxon>
        <taxon>Streptosporangiaceae</taxon>
        <taxon>Sinosporangium</taxon>
    </lineage>
</organism>
<dbReference type="EMBL" id="FNCN01000015">
    <property type="protein sequence ID" value="SDH41052.1"/>
    <property type="molecule type" value="Genomic_DNA"/>
</dbReference>
<dbReference type="AlphaFoldDB" id="A0A1G8C6R2"/>
<dbReference type="STRING" id="504805.SAMN05421505_11578"/>
<comment type="subcellular location">
    <subcellularLocation>
        <location evidence="2">Gas vesicle</location>
    </subcellularLocation>
</comment>
<name>A0A1G8C6R2_9ACTN</name>
<dbReference type="Proteomes" id="UP000198923">
    <property type="component" value="Unassembled WGS sequence"/>
</dbReference>
<dbReference type="OrthoDB" id="146444at2"/>
<dbReference type="InterPro" id="IPR009430">
    <property type="entry name" value="GvpL/GvpF"/>
</dbReference>
<dbReference type="RefSeq" id="WP_093171520.1">
    <property type="nucleotide sequence ID" value="NZ_FNCN01000015.1"/>
</dbReference>
<evidence type="ECO:0000256" key="1">
    <source>
        <dbReference type="ARBA" id="ARBA00022987"/>
    </source>
</evidence>
<keyword evidence="1" id="KW-0304">Gas vesicle</keyword>